<evidence type="ECO:0000256" key="11">
    <source>
        <dbReference type="SAM" id="MobiDB-lite"/>
    </source>
</evidence>
<dbReference type="GO" id="GO:0005811">
    <property type="term" value="C:lipid droplet"/>
    <property type="evidence" value="ECO:0007669"/>
    <property type="project" value="TreeGrafter"/>
</dbReference>
<dbReference type="Pfam" id="PF14831">
    <property type="entry name" value="DUF4484"/>
    <property type="match status" value="1"/>
</dbReference>
<dbReference type="EMBL" id="JAHFYH010000003">
    <property type="protein sequence ID" value="KAH0234594.1"/>
    <property type="molecule type" value="Genomic_DNA"/>
</dbReference>
<evidence type="ECO:0000256" key="9">
    <source>
        <dbReference type="ARBA" id="ARBA00023136"/>
    </source>
</evidence>
<feature type="compositionally biased region" description="Basic residues" evidence="11">
    <location>
        <begin position="440"/>
        <end position="451"/>
    </location>
</feature>
<name>A0A9P8GRU1_AURME</name>
<dbReference type="Proteomes" id="UP000767238">
    <property type="component" value="Unassembled WGS sequence"/>
</dbReference>
<evidence type="ECO:0000256" key="8">
    <source>
        <dbReference type="ARBA" id="ARBA00023128"/>
    </source>
</evidence>
<dbReference type="GO" id="GO:0005743">
    <property type="term" value="C:mitochondrial inner membrane"/>
    <property type="evidence" value="ECO:0007669"/>
    <property type="project" value="UniProtKB-SubCell"/>
</dbReference>
<dbReference type="PANTHER" id="PTHR28153">
    <property type="entry name" value="PROTEIN, PUTATIVE-RELATED"/>
    <property type="match status" value="1"/>
</dbReference>
<evidence type="ECO:0000256" key="1">
    <source>
        <dbReference type="ARBA" id="ARBA00004448"/>
    </source>
</evidence>
<feature type="domain" description="DUF4484" evidence="12">
    <location>
        <begin position="394"/>
        <end position="499"/>
    </location>
</feature>
<accession>A0A9P8GRU1</accession>
<sequence length="861" mass="93538">MAVQDKSKSAEVALPPIAALFLVVFDRKVGYTIAWKRAIPDLKLDGVVEYKSLPSGLHNCHSDLVYFVHDQYAAISAFANRPAHESERNAHFAAVGLLVPLTYGRLGRSWLHADHLRRLVDNIVDDTDNTNTLQQYWEHNRLLNSDHQSLDHDQRLNRRKSRALSDAAGLHPTNPTLSQDHPAMSLAHHLHVFGPLIFPLQRAALLKKSILIMSSAPVQAACNLVYNLSVLSNIPPSAADLAGKKEALYPLRPLFNVGIHDIDNLSQLATKSKPQNSWIACSTDDILATKSKLYDVLVELPPQTSDTSAARRWPRIRTSTGEDIKATQRDLRRYYTLKRELNRVQHQSQTYSDGEADDSVDDNQSESAPLVPSLQDKNADPDQYIQLEGESKLVEPSSWASIAYTSFLWWASAGEKDTLLNDEACQDARLIDDLPLPAPSKHHPGSGKRRSSAHDESEGINVRSQTVAVILIAYAHRLTTLVMETLTEIVEAADAEAEHGNEGTITIHSEDLRRMGLDEWIHTISTPLTPGPMSSTGTAPPPSTGSTKVDAIKENIKAAAPSNPTGLDLYSRFAFAGAVCCSVTHGGLTPVDVVKTRIQLDPVTYNRGLVGGFRQVIQNEGAGALLTGVGPTFAGYFLQGAFKFGGYEFFKQQAISMVGYENAVQNRTAVYLVSSAFAEFFADIALCPLEATRIRLVSEPTFASGLVSGFSKIAKTEGLGGFYSGFGPMLFKQVPYTMSKFVVYEKVAEAIYKRVDKSTASPGMQTSINLGSGLIAGFAAAIVSQPADTMLSKINKTKGMPGESTTSRLIKIAKELGLRGSYSGIGARLFMVGTITAGQFAIYGDIKKAIGATGGVEIASK</sequence>
<evidence type="ECO:0000256" key="10">
    <source>
        <dbReference type="PROSITE-ProRule" id="PRU00282"/>
    </source>
</evidence>
<dbReference type="AlphaFoldDB" id="A0A9P8GRU1"/>
<dbReference type="InterPro" id="IPR018626">
    <property type="entry name" value="LCHN/Anr2"/>
</dbReference>
<dbReference type="Pfam" id="PF00153">
    <property type="entry name" value="Mito_carr"/>
    <property type="match status" value="3"/>
</dbReference>
<proteinExistence type="inferred from homology"/>
<evidence type="ECO:0000313" key="14">
    <source>
        <dbReference type="Proteomes" id="UP000767238"/>
    </source>
</evidence>
<reference evidence="13" key="1">
    <citation type="journal article" date="2021" name="J Fungi (Basel)">
        <title>Virulence traits and population genomics of the black yeast Aureobasidium melanogenum.</title>
        <authorList>
            <person name="Cernosa A."/>
            <person name="Sun X."/>
            <person name="Gostincar C."/>
            <person name="Fang C."/>
            <person name="Gunde-Cimerman N."/>
            <person name="Song Z."/>
        </authorList>
    </citation>
    <scope>NUCLEOTIDE SEQUENCE</scope>
    <source>
        <strain evidence="13">EXF-8016</strain>
    </source>
</reference>
<keyword evidence="8" id="KW-0496">Mitochondrion</keyword>
<keyword evidence="5" id="KW-0677">Repeat</keyword>
<evidence type="ECO:0000313" key="13">
    <source>
        <dbReference type="EMBL" id="KAH0234594.1"/>
    </source>
</evidence>
<keyword evidence="9 10" id="KW-0472">Membrane</keyword>
<gene>
    <name evidence="13" type="ORF">KCV03_g927</name>
</gene>
<evidence type="ECO:0000256" key="4">
    <source>
        <dbReference type="ARBA" id="ARBA00022692"/>
    </source>
</evidence>
<dbReference type="SUPFAM" id="SSF103506">
    <property type="entry name" value="Mitochondrial carrier"/>
    <property type="match status" value="1"/>
</dbReference>
<feature type="repeat" description="Solcar" evidence="10">
    <location>
        <begin position="666"/>
        <end position="750"/>
    </location>
</feature>
<comment type="subcellular location">
    <subcellularLocation>
        <location evidence="1">Mitochondrion inner membrane</location>
        <topology evidence="1">Multi-pass membrane protein</topology>
    </subcellularLocation>
</comment>
<evidence type="ECO:0000256" key="2">
    <source>
        <dbReference type="ARBA" id="ARBA00006375"/>
    </source>
</evidence>
<dbReference type="Gene3D" id="1.50.40.10">
    <property type="entry name" value="Mitochondrial carrier domain"/>
    <property type="match status" value="1"/>
</dbReference>
<comment type="similarity">
    <text evidence="2">Belongs to the mitochondrial carrier (TC 2.A.29) family.</text>
</comment>
<evidence type="ECO:0000259" key="12">
    <source>
        <dbReference type="Pfam" id="PF14831"/>
    </source>
</evidence>
<dbReference type="PANTHER" id="PTHR28153:SF1">
    <property type="entry name" value="DUF4484 DOMAIN-CONTAINING PROTEIN"/>
    <property type="match status" value="1"/>
</dbReference>
<keyword evidence="7" id="KW-1133">Transmembrane helix</keyword>
<feature type="non-terminal residue" evidence="13">
    <location>
        <position position="861"/>
    </location>
</feature>
<dbReference type="InterPro" id="IPR053056">
    <property type="entry name" value="Lipid_Metab_Assoc_Protein"/>
</dbReference>
<protein>
    <recommendedName>
        <fullName evidence="12">DUF4484 domain-containing protein</fullName>
    </recommendedName>
</protein>
<dbReference type="OrthoDB" id="2152680at2759"/>
<keyword evidence="4 10" id="KW-0812">Transmembrane</keyword>
<feature type="region of interest" description="Disordered" evidence="11">
    <location>
        <begin position="345"/>
        <end position="378"/>
    </location>
</feature>
<feature type="repeat" description="Solcar" evidence="10">
    <location>
        <begin position="764"/>
        <end position="849"/>
    </location>
</feature>
<feature type="region of interest" description="Disordered" evidence="11">
    <location>
        <begin position="433"/>
        <end position="459"/>
    </location>
</feature>
<evidence type="ECO:0000256" key="6">
    <source>
        <dbReference type="ARBA" id="ARBA00022792"/>
    </source>
</evidence>
<keyword evidence="3" id="KW-0813">Transport</keyword>
<feature type="region of interest" description="Disordered" evidence="11">
    <location>
        <begin position="525"/>
        <end position="547"/>
    </location>
</feature>
<evidence type="ECO:0000256" key="7">
    <source>
        <dbReference type="ARBA" id="ARBA00022989"/>
    </source>
</evidence>
<reference evidence="13" key="2">
    <citation type="submission" date="2021-08" db="EMBL/GenBank/DDBJ databases">
        <authorList>
            <person name="Gostincar C."/>
            <person name="Sun X."/>
            <person name="Song Z."/>
            <person name="Gunde-Cimerman N."/>
        </authorList>
    </citation>
    <scope>NUCLEOTIDE SEQUENCE</scope>
    <source>
        <strain evidence="13">EXF-8016</strain>
    </source>
</reference>
<feature type="repeat" description="Solcar" evidence="10">
    <location>
        <begin position="568"/>
        <end position="653"/>
    </location>
</feature>
<comment type="caution">
    <text evidence="13">The sequence shown here is derived from an EMBL/GenBank/DDBJ whole genome shotgun (WGS) entry which is preliminary data.</text>
</comment>
<dbReference type="Pfam" id="PF09804">
    <property type="entry name" value="DENND11"/>
    <property type="match status" value="1"/>
</dbReference>
<dbReference type="InterPro" id="IPR028115">
    <property type="entry name" value="DUF4484"/>
</dbReference>
<dbReference type="FunFam" id="1.50.40.10:FF:000024">
    <property type="entry name" value="MIR1p Mitochondrial phosphate carrier"/>
    <property type="match status" value="1"/>
</dbReference>
<evidence type="ECO:0000256" key="5">
    <source>
        <dbReference type="ARBA" id="ARBA00022737"/>
    </source>
</evidence>
<dbReference type="PROSITE" id="PS50920">
    <property type="entry name" value="SOLCAR"/>
    <property type="match status" value="3"/>
</dbReference>
<dbReference type="InterPro" id="IPR018108">
    <property type="entry name" value="MCP_transmembrane"/>
</dbReference>
<evidence type="ECO:0000256" key="3">
    <source>
        <dbReference type="ARBA" id="ARBA00022448"/>
    </source>
</evidence>
<feature type="compositionally biased region" description="Acidic residues" evidence="11">
    <location>
        <begin position="354"/>
        <end position="364"/>
    </location>
</feature>
<dbReference type="InterPro" id="IPR023395">
    <property type="entry name" value="MCP_dom_sf"/>
</dbReference>
<organism evidence="13 14">
    <name type="scientific">Aureobasidium melanogenum</name>
    <name type="common">Aureobasidium pullulans var. melanogenum</name>
    <dbReference type="NCBI Taxonomy" id="46634"/>
    <lineage>
        <taxon>Eukaryota</taxon>
        <taxon>Fungi</taxon>
        <taxon>Dikarya</taxon>
        <taxon>Ascomycota</taxon>
        <taxon>Pezizomycotina</taxon>
        <taxon>Dothideomycetes</taxon>
        <taxon>Dothideomycetidae</taxon>
        <taxon>Dothideales</taxon>
        <taxon>Saccotheciaceae</taxon>
        <taxon>Aureobasidium</taxon>
    </lineage>
</organism>
<keyword evidence="6" id="KW-0999">Mitochondrion inner membrane</keyword>
<feature type="region of interest" description="Disordered" evidence="11">
    <location>
        <begin position="148"/>
        <end position="178"/>
    </location>
</feature>